<feature type="region of interest" description="Disordered" evidence="2">
    <location>
        <begin position="481"/>
        <end position="671"/>
    </location>
</feature>
<feature type="compositionally biased region" description="Low complexity" evidence="2">
    <location>
        <begin position="484"/>
        <end position="505"/>
    </location>
</feature>
<dbReference type="PANTHER" id="PTHR47453">
    <property type="entry name" value="PHOSPHOGLUCAN, WATER DIKINASE, CHLOROPLASTIC"/>
    <property type="match status" value="1"/>
</dbReference>
<accession>A0A9D4YTF3</accession>
<feature type="region of interest" description="Disordered" evidence="2">
    <location>
        <begin position="68"/>
        <end position="88"/>
    </location>
</feature>
<dbReference type="Proteomes" id="UP001055712">
    <property type="component" value="Unassembled WGS sequence"/>
</dbReference>
<keyword evidence="1" id="KW-0175">Coiled coil</keyword>
<feature type="region of interest" description="Disordered" evidence="2">
    <location>
        <begin position="349"/>
        <end position="384"/>
    </location>
</feature>
<feature type="compositionally biased region" description="Basic residues" evidence="2">
    <location>
        <begin position="565"/>
        <end position="575"/>
    </location>
</feature>
<dbReference type="Gene3D" id="2.60.40.10">
    <property type="entry name" value="Immunoglobulins"/>
    <property type="match status" value="1"/>
</dbReference>
<gene>
    <name evidence="4" type="ORF">D9Q98_008457</name>
</gene>
<evidence type="ECO:0000259" key="3">
    <source>
        <dbReference type="PROSITE" id="PS51166"/>
    </source>
</evidence>
<dbReference type="InterPro" id="IPR013784">
    <property type="entry name" value="Carb-bd-like_fold"/>
</dbReference>
<feature type="domain" description="CBM20" evidence="3">
    <location>
        <begin position="88"/>
        <end position="192"/>
    </location>
</feature>
<dbReference type="CDD" id="cd05467">
    <property type="entry name" value="CBM20"/>
    <property type="match status" value="1"/>
</dbReference>
<dbReference type="Pfam" id="PF00686">
    <property type="entry name" value="CBM_20"/>
    <property type="match status" value="1"/>
</dbReference>
<evidence type="ECO:0000313" key="4">
    <source>
        <dbReference type="EMBL" id="KAI3425079.1"/>
    </source>
</evidence>
<reference evidence="4" key="1">
    <citation type="journal article" date="2019" name="Plant J.">
        <title>Chlorella vulgaris genome assembly and annotation reveals the molecular basis for metabolic acclimation to high light conditions.</title>
        <authorList>
            <person name="Cecchin M."/>
            <person name="Marcolungo L."/>
            <person name="Rossato M."/>
            <person name="Girolomoni L."/>
            <person name="Cosentino E."/>
            <person name="Cuine S."/>
            <person name="Li-Beisson Y."/>
            <person name="Delledonne M."/>
            <person name="Ballottari M."/>
        </authorList>
    </citation>
    <scope>NUCLEOTIDE SEQUENCE</scope>
    <source>
        <strain evidence="4">211/11P</strain>
    </source>
</reference>
<protein>
    <recommendedName>
        <fullName evidence="3">CBM20 domain-containing protein</fullName>
    </recommendedName>
</protein>
<dbReference type="PROSITE" id="PS51166">
    <property type="entry name" value="CBM20"/>
    <property type="match status" value="1"/>
</dbReference>
<proteinExistence type="predicted"/>
<dbReference type="SMART" id="SM01065">
    <property type="entry name" value="CBM_2"/>
    <property type="match status" value="1"/>
</dbReference>
<dbReference type="SUPFAM" id="SSF49452">
    <property type="entry name" value="Starch-binding domain-like"/>
    <property type="match status" value="1"/>
</dbReference>
<feature type="compositionally biased region" description="Polar residues" evidence="2">
    <location>
        <begin position="68"/>
        <end position="77"/>
    </location>
</feature>
<name>A0A9D4YTF3_CHLVU</name>
<dbReference type="GO" id="GO:2001070">
    <property type="term" value="F:starch binding"/>
    <property type="evidence" value="ECO:0007669"/>
    <property type="project" value="InterPro"/>
</dbReference>
<evidence type="ECO:0000256" key="2">
    <source>
        <dbReference type="SAM" id="MobiDB-lite"/>
    </source>
</evidence>
<feature type="compositionally biased region" description="Polar residues" evidence="2">
    <location>
        <begin position="587"/>
        <end position="607"/>
    </location>
</feature>
<feature type="compositionally biased region" description="Low complexity" evidence="2">
    <location>
        <begin position="621"/>
        <end position="661"/>
    </location>
</feature>
<feature type="coiled-coil region" evidence="1">
    <location>
        <begin position="209"/>
        <end position="257"/>
    </location>
</feature>
<dbReference type="InterPro" id="IPR002044">
    <property type="entry name" value="CBM20"/>
</dbReference>
<feature type="compositionally biased region" description="Polar residues" evidence="2">
    <location>
        <begin position="528"/>
        <end position="539"/>
    </location>
</feature>
<dbReference type="PANTHER" id="PTHR47453:SF1">
    <property type="entry name" value="PHOSPHOGLUCAN, WATER DIKINASE, CHLOROPLASTIC"/>
    <property type="match status" value="1"/>
</dbReference>
<feature type="compositionally biased region" description="Polar residues" evidence="2">
    <location>
        <begin position="354"/>
        <end position="368"/>
    </location>
</feature>
<sequence length="730" mass="75024">MATIATKLSNNGVMAFAAVSGRPRFAPSWPPSHVVGRIRTAQWLAVRQAARRQPLLALRQGTVLSAATDNADTNPAEQSAPLPSSPHGSEAGILATAFRVTECHVQPGEHLRVVGSCTELGEWDVAAAPALTWQPGNSWAADLVLPPGSHSFKLVVVRQDGSFWWEEGANRELPAPCLAAGTPVAITCQWGKPAATTVAADPAQLQAAADAAAARLAVLQEEKQQLAQEAARWEQEVQQSETAIADKEREVAKLLAAAAEAAAVAQAASDGASIDTSTSTSTSTASPGTGAAQEVAHAAAASLQHNAAEAVGDAQPAPAVAADTNMNHLSINSVEGRVGETVVQPVELQHEQSKQQPHALTSALTASSPGLPEAAAEHQPAVDKASAQATATVVAAAALNTAHRPQAPAPSAAHEQPAALGVSGRQEHNGLISFSFAPSAAAGSSTEYGAELSLTAGQLAEQRLLGRLPPPAAEGLRQRLRRVASSSDGGSSSNGASKSGSNSGSRDAHGSTLPTGSTVHEVRAAKGRSSSQLTPSTRSGVAMGGPVQPSAASSGGGGWQAQQAHQKHKKMQQKKKQPEQVEQQGQTKAGSSSLAPGNETPSASTATGKGVPPLTPPPEPQQLLPAMLLLKQQRQQQQQQQQGEAARLPSSSAGAAPLAPLHRSSSRHPDVAMRPTLPVAAASLVMSAIYDLGSTLWGVGRAVLPPDARRPADVAFWLLFSTAVLSPLWR</sequence>
<dbReference type="EMBL" id="SIDB01000012">
    <property type="protein sequence ID" value="KAI3425079.1"/>
    <property type="molecule type" value="Genomic_DNA"/>
</dbReference>
<dbReference type="InterPro" id="IPR013783">
    <property type="entry name" value="Ig-like_fold"/>
</dbReference>
<evidence type="ECO:0000313" key="5">
    <source>
        <dbReference type="Proteomes" id="UP001055712"/>
    </source>
</evidence>
<dbReference type="OrthoDB" id="515916at2759"/>
<feature type="region of interest" description="Disordered" evidence="2">
    <location>
        <begin position="269"/>
        <end position="293"/>
    </location>
</feature>
<feature type="compositionally biased region" description="Low complexity" evidence="2">
    <location>
        <begin position="544"/>
        <end position="553"/>
    </location>
</feature>
<dbReference type="AlphaFoldDB" id="A0A9D4YTF3"/>
<comment type="caution">
    <text evidence="4">The sequence shown here is derived from an EMBL/GenBank/DDBJ whole genome shotgun (WGS) entry which is preliminary data.</text>
</comment>
<keyword evidence="5" id="KW-1185">Reference proteome</keyword>
<organism evidence="4 5">
    <name type="scientific">Chlorella vulgaris</name>
    <name type="common">Green alga</name>
    <dbReference type="NCBI Taxonomy" id="3077"/>
    <lineage>
        <taxon>Eukaryota</taxon>
        <taxon>Viridiplantae</taxon>
        <taxon>Chlorophyta</taxon>
        <taxon>core chlorophytes</taxon>
        <taxon>Trebouxiophyceae</taxon>
        <taxon>Chlorellales</taxon>
        <taxon>Chlorellaceae</taxon>
        <taxon>Chlorella clade</taxon>
        <taxon>Chlorella</taxon>
    </lineage>
</organism>
<reference evidence="4" key="2">
    <citation type="submission" date="2020-11" db="EMBL/GenBank/DDBJ databases">
        <authorList>
            <person name="Cecchin M."/>
            <person name="Marcolungo L."/>
            <person name="Rossato M."/>
            <person name="Girolomoni L."/>
            <person name="Cosentino E."/>
            <person name="Cuine S."/>
            <person name="Li-Beisson Y."/>
            <person name="Delledonne M."/>
            <person name="Ballottari M."/>
        </authorList>
    </citation>
    <scope>NUCLEOTIDE SEQUENCE</scope>
    <source>
        <strain evidence="4">211/11P</strain>
        <tissue evidence="4">Whole cell</tissue>
    </source>
</reference>
<evidence type="ECO:0000256" key="1">
    <source>
        <dbReference type="SAM" id="Coils"/>
    </source>
</evidence>